<dbReference type="InterPro" id="IPR029000">
    <property type="entry name" value="Cyclophilin-like_dom_sf"/>
</dbReference>
<comment type="caution">
    <text evidence="5">The sequence shown here is derived from an EMBL/GenBank/DDBJ whole genome shotgun (WGS) entry which is preliminary data.</text>
</comment>
<reference evidence="5 6" key="1">
    <citation type="submission" date="2018-07" db="EMBL/GenBank/DDBJ databases">
        <title>Lottiidibacillus patelloidae gen. nov., sp. nov., isolated from the intestinal tract of a marine limpet and the reclassification of B. taeanensis BH030017T, B. algicola KMM 3737T and B. hwajinpoensis SW-72T as genus Lottiidibacillus.</title>
        <authorList>
            <person name="Liu R."/>
            <person name="Huang Z."/>
        </authorList>
    </citation>
    <scope>NUCLEOTIDE SEQUENCE [LARGE SCALE GENOMIC DNA]</scope>
    <source>
        <strain evidence="5 6">BH030017</strain>
    </source>
</reference>
<keyword evidence="1" id="KW-0547">Nucleotide-binding</keyword>
<dbReference type="Gene3D" id="3.30.1360.40">
    <property type="match status" value="1"/>
</dbReference>
<dbReference type="SUPFAM" id="SSF160467">
    <property type="entry name" value="PH0987 N-terminal domain-like"/>
    <property type="match status" value="1"/>
</dbReference>
<keyword evidence="2 5" id="KW-0378">Hydrolase</keyword>
<evidence type="ECO:0000259" key="4">
    <source>
        <dbReference type="SMART" id="SM00796"/>
    </source>
</evidence>
<dbReference type="SMART" id="SM00796">
    <property type="entry name" value="AHS1"/>
    <property type="match status" value="1"/>
</dbReference>
<proteinExistence type="predicted"/>
<dbReference type="GO" id="GO:0005524">
    <property type="term" value="F:ATP binding"/>
    <property type="evidence" value="ECO:0007669"/>
    <property type="project" value="UniProtKB-KW"/>
</dbReference>
<dbReference type="OrthoDB" id="9778567at2"/>
<dbReference type="AlphaFoldDB" id="A0A366XV83"/>
<dbReference type="PANTHER" id="PTHR34698">
    <property type="entry name" value="5-OXOPROLINASE SUBUNIT B"/>
    <property type="match status" value="1"/>
</dbReference>
<evidence type="ECO:0000313" key="5">
    <source>
        <dbReference type="EMBL" id="RBW69566.1"/>
    </source>
</evidence>
<dbReference type="Gene3D" id="2.40.100.10">
    <property type="entry name" value="Cyclophilin-like"/>
    <property type="match status" value="1"/>
</dbReference>
<gene>
    <name evidence="5" type="ORF">DS031_10065</name>
</gene>
<dbReference type="PANTHER" id="PTHR34698:SF2">
    <property type="entry name" value="5-OXOPROLINASE SUBUNIT B"/>
    <property type="match status" value="1"/>
</dbReference>
<dbReference type="Proteomes" id="UP000253314">
    <property type="component" value="Unassembled WGS sequence"/>
</dbReference>
<dbReference type="EMBL" id="QOCW01000009">
    <property type="protein sequence ID" value="RBW69566.1"/>
    <property type="molecule type" value="Genomic_DNA"/>
</dbReference>
<evidence type="ECO:0000313" key="6">
    <source>
        <dbReference type="Proteomes" id="UP000253314"/>
    </source>
</evidence>
<evidence type="ECO:0000256" key="1">
    <source>
        <dbReference type="ARBA" id="ARBA00022741"/>
    </source>
</evidence>
<dbReference type="GO" id="GO:0016787">
    <property type="term" value="F:hydrolase activity"/>
    <property type="evidence" value="ECO:0007669"/>
    <property type="project" value="UniProtKB-KW"/>
</dbReference>
<dbReference type="NCBIfam" id="TIGR00370">
    <property type="entry name" value="5-oxoprolinase subunit PxpB"/>
    <property type="match status" value="1"/>
</dbReference>
<evidence type="ECO:0000256" key="2">
    <source>
        <dbReference type="ARBA" id="ARBA00022801"/>
    </source>
</evidence>
<dbReference type="InterPro" id="IPR010016">
    <property type="entry name" value="PxpB"/>
</dbReference>
<sequence length="249" mass="27963">MNLEFFSLGDTGIQLLFGTEISEETNRTIRMFSEQLEEHPINGIIEWVPAYTTLSIFYQPNVISYKTLCDKLGAVYEKLQGGAELSSSLIFEIPTYYGGEVGSDLSYVAEHNGLSEEEVISIHSSKDYLIYMMGFVPGFPYLGGMDKRIETPRRENPRPKIEAGSVGIAGSQTGIYPLETPGGWQIIGQTPIKLYDPNSTSPILLSSGHYLRFVPISKDDYVEIEKAVQRGEYEVNCFEKQGVDRNEFR</sequence>
<organism evidence="5 6">
    <name type="scientific">Bacillus taeanensis</name>
    <dbReference type="NCBI Taxonomy" id="273032"/>
    <lineage>
        <taxon>Bacteria</taxon>
        <taxon>Bacillati</taxon>
        <taxon>Bacillota</taxon>
        <taxon>Bacilli</taxon>
        <taxon>Bacillales</taxon>
        <taxon>Bacillaceae</taxon>
        <taxon>Bacillus</taxon>
    </lineage>
</organism>
<dbReference type="SUPFAM" id="SSF50891">
    <property type="entry name" value="Cyclophilin-like"/>
    <property type="match status" value="1"/>
</dbReference>
<accession>A0A366XV83</accession>
<evidence type="ECO:0000256" key="3">
    <source>
        <dbReference type="ARBA" id="ARBA00022840"/>
    </source>
</evidence>
<keyword evidence="6" id="KW-1185">Reference proteome</keyword>
<protein>
    <submittedName>
        <fullName evidence="5">Allophanate hydrolase subunit 1</fullName>
    </submittedName>
</protein>
<dbReference type="RefSeq" id="WP_113805953.1">
    <property type="nucleotide sequence ID" value="NZ_QOCW01000009.1"/>
</dbReference>
<feature type="domain" description="Carboxyltransferase" evidence="4">
    <location>
        <begin position="3"/>
        <end position="205"/>
    </location>
</feature>
<name>A0A366XV83_9BACI</name>
<dbReference type="Pfam" id="PF02682">
    <property type="entry name" value="CT_C_D"/>
    <property type="match status" value="1"/>
</dbReference>
<keyword evidence="3" id="KW-0067">ATP-binding</keyword>
<dbReference type="InterPro" id="IPR003833">
    <property type="entry name" value="CT_C_D"/>
</dbReference>